<dbReference type="GO" id="GO:0006355">
    <property type="term" value="P:regulation of DNA-templated transcription"/>
    <property type="evidence" value="ECO:0007669"/>
    <property type="project" value="InterPro"/>
</dbReference>
<dbReference type="Gene3D" id="1.10.10.10">
    <property type="entry name" value="Winged helix-like DNA-binding domain superfamily/Winged helix DNA-binding domain"/>
    <property type="match status" value="1"/>
</dbReference>
<dbReference type="InterPro" id="IPR005471">
    <property type="entry name" value="Tscrpt_reg_IclR_N"/>
</dbReference>
<reference evidence="2 3" key="1">
    <citation type="submission" date="2019-12" db="EMBL/GenBank/DDBJ databases">
        <authorList>
            <person name="Wolfe R."/>
            <person name="Danczak R."/>
            <person name="Wilkins M."/>
        </authorList>
    </citation>
    <scope>NUCLEOTIDE SEQUENCE [LARGE SCALE GENOMIC DNA]</scope>
    <source>
        <strain evidence="2">X2_MaxBin.013</strain>
    </source>
</reference>
<dbReference type="GO" id="GO:0003677">
    <property type="term" value="F:DNA binding"/>
    <property type="evidence" value="ECO:0007669"/>
    <property type="project" value="InterPro"/>
</dbReference>
<evidence type="ECO:0000313" key="3">
    <source>
        <dbReference type="Proteomes" id="UP000488506"/>
    </source>
</evidence>
<evidence type="ECO:0000259" key="1">
    <source>
        <dbReference type="Pfam" id="PF09339"/>
    </source>
</evidence>
<dbReference type="SUPFAM" id="SSF46785">
    <property type="entry name" value="Winged helix' DNA-binding domain"/>
    <property type="match status" value="1"/>
</dbReference>
<dbReference type="InterPro" id="IPR036388">
    <property type="entry name" value="WH-like_DNA-bd_sf"/>
</dbReference>
<feature type="domain" description="HTH iclR-type" evidence="1">
    <location>
        <begin position="20"/>
        <end position="63"/>
    </location>
</feature>
<comment type="caution">
    <text evidence="2">The sequence shown here is derived from an EMBL/GenBank/DDBJ whole genome shotgun (WGS) entry which is preliminary data.</text>
</comment>
<accession>A0A833L0U0</accession>
<protein>
    <recommendedName>
        <fullName evidence="1">HTH iclR-type domain-containing protein</fullName>
    </recommendedName>
</protein>
<proteinExistence type="predicted"/>
<dbReference type="EMBL" id="WPAF01000014">
    <property type="protein sequence ID" value="KAF0134024.1"/>
    <property type="molecule type" value="Genomic_DNA"/>
</dbReference>
<dbReference type="Pfam" id="PF09339">
    <property type="entry name" value="HTH_IclR"/>
    <property type="match status" value="1"/>
</dbReference>
<dbReference type="Proteomes" id="UP000488506">
    <property type="component" value="Unassembled WGS sequence"/>
</dbReference>
<gene>
    <name evidence="2" type="ORF">FD145_966</name>
</gene>
<evidence type="ECO:0000313" key="2">
    <source>
        <dbReference type="EMBL" id="KAF0134024.1"/>
    </source>
</evidence>
<organism evidence="2 3">
    <name type="scientific">Candidatus Saganbacteria bacterium</name>
    <dbReference type="NCBI Taxonomy" id="2575572"/>
    <lineage>
        <taxon>Bacteria</taxon>
        <taxon>Bacillati</taxon>
        <taxon>Saganbacteria</taxon>
    </lineage>
</organism>
<name>A0A833L0U0_UNCSA</name>
<dbReference type="AlphaFoldDB" id="A0A833L0U0"/>
<sequence length="208" mass="23716">MSKYNHNNMRKIETIWHHILLSALADKKFQHTQQEIARMFGYSLSTVNHALGTISEIGAVRKEARFFVLENFQKLLYFWASMRNLSRDIVYRGYYTGSVAEIEGLVPSGVIYAAYSAAKKILGEAPADYSTVYCYADKEVQTEFGLRFPSLKEKQIPNLIVLKVPAVMKKYGKITTLPQTFVDVWNLKDWYSPDFVAALEGKINAVLS</sequence>
<dbReference type="InterPro" id="IPR036390">
    <property type="entry name" value="WH_DNA-bd_sf"/>
</dbReference>